<dbReference type="SMART" id="SM00212">
    <property type="entry name" value="UBCc"/>
    <property type="match status" value="1"/>
</dbReference>
<feature type="region of interest" description="Disordered" evidence="3">
    <location>
        <begin position="1265"/>
        <end position="1289"/>
    </location>
</feature>
<dbReference type="PANTHER" id="PTHR23335">
    <property type="entry name" value="CALMODULIN-BINDING TRANSCRIPTION ACTIVATOR CAMTA"/>
    <property type="match status" value="1"/>
</dbReference>
<dbReference type="InterPro" id="IPR013783">
    <property type="entry name" value="Ig-like_fold"/>
</dbReference>
<protein>
    <recommendedName>
        <fullName evidence="4">UBC core domain-containing protein</fullName>
    </recommendedName>
</protein>
<dbReference type="Pfam" id="PF01833">
    <property type="entry name" value="TIG"/>
    <property type="match status" value="1"/>
</dbReference>
<feature type="region of interest" description="Disordered" evidence="3">
    <location>
        <begin position="527"/>
        <end position="576"/>
    </location>
</feature>
<evidence type="ECO:0000256" key="1">
    <source>
        <dbReference type="ARBA" id="ARBA00023043"/>
    </source>
</evidence>
<accession>A0A9P5VL78</accession>
<dbReference type="PROSITE" id="PS50297">
    <property type="entry name" value="ANK_REP_REGION"/>
    <property type="match status" value="1"/>
</dbReference>
<dbReference type="CDD" id="cd00102">
    <property type="entry name" value="IPT"/>
    <property type="match status" value="1"/>
</dbReference>
<dbReference type="Gene3D" id="1.25.40.20">
    <property type="entry name" value="Ankyrin repeat-containing domain"/>
    <property type="match status" value="1"/>
</dbReference>
<feature type="compositionally biased region" description="Basic and acidic residues" evidence="3">
    <location>
        <begin position="1267"/>
        <end position="1289"/>
    </location>
</feature>
<dbReference type="InterPro" id="IPR016135">
    <property type="entry name" value="UBQ-conjugating_enzyme/RWD"/>
</dbReference>
<dbReference type="SMART" id="SM00429">
    <property type="entry name" value="IPT"/>
    <property type="match status" value="1"/>
</dbReference>
<dbReference type="GO" id="GO:0005634">
    <property type="term" value="C:nucleus"/>
    <property type="evidence" value="ECO:0007669"/>
    <property type="project" value="TreeGrafter"/>
</dbReference>
<dbReference type="SUPFAM" id="SSF48403">
    <property type="entry name" value="Ankyrin repeat"/>
    <property type="match status" value="1"/>
</dbReference>
<dbReference type="Pfam" id="PF00179">
    <property type="entry name" value="UQ_con"/>
    <property type="match status" value="1"/>
</dbReference>
<dbReference type="Pfam" id="PF12796">
    <property type="entry name" value="Ank_2"/>
    <property type="match status" value="1"/>
</dbReference>
<keyword evidence="1 2" id="KW-0040">ANK repeat</keyword>
<organism evidence="5 6">
    <name type="scientific">Podila minutissima</name>
    <dbReference type="NCBI Taxonomy" id="64525"/>
    <lineage>
        <taxon>Eukaryota</taxon>
        <taxon>Fungi</taxon>
        <taxon>Fungi incertae sedis</taxon>
        <taxon>Mucoromycota</taxon>
        <taxon>Mortierellomycotina</taxon>
        <taxon>Mortierellomycetes</taxon>
        <taxon>Mortierellales</taxon>
        <taxon>Mortierellaceae</taxon>
        <taxon>Podila</taxon>
    </lineage>
</organism>
<dbReference type="InterPro" id="IPR002110">
    <property type="entry name" value="Ankyrin_rpt"/>
</dbReference>
<dbReference type="CDD" id="cd23814">
    <property type="entry name" value="UEV_AKTIP"/>
    <property type="match status" value="1"/>
</dbReference>
<feature type="compositionally biased region" description="Polar residues" evidence="3">
    <location>
        <begin position="55"/>
        <end position="65"/>
    </location>
</feature>
<gene>
    <name evidence="5" type="ORF">BG006_006667</name>
</gene>
<reference evidence="5" key="1">
    <citation type="journal article" date="2020" name="Fungal Divers.">
        <title>Resolving the Mortierellaceae phylogeny through synthesis of multi-gene phylogenetics and phylogenomics.</title>
        <authorList>
            <person name="Vandepol N."/>
            <person name="Liber J."/>
            <person name="Desiro A."/>
            <person name="Na H."/>
            <person name="Kennedy M."/>
            <person name="Barry K."/>
            <person name="Grigoriev I.V."/>
            <person name="Miller A.N."/>
            <person name="O'Donnell K."/>
            <person name="Stajich J.E."/>
            <person name="Bonito G."/>
        </authorList>
    </citation>
    <scope>NUCLEOTIDE SEQUENCE</scope>
    <source>
        <strain evidence="5">NVP1</strain>
    </source>
</reference>
<feature type="compositionally biased region" description="Low complexity" evidence="3">
    <location>
        <begin position="30"/>
        <end position="49"/>
    </location>
</feature>
<evidence type="ECO:0000256" key="2">
    <source>
        <dbReference type="PROSITE-ProRule" id="PRU00023"/>
    </source>
</evidence>
<feature type="domain" description="UBC core" evidence="4">
    <location>
        <begin position="95"/>
        <end position="248"/>
    </location>
</feature>
<evidence type="ECO:0000256" key="3">
    <source>
        <dbReference type="SAM" id="MobiDB-lite"/>
    </source>
</evidence>
<dbReference type="PROSITE" id="PS50127">
    <property type="entry name" value="UBC_2"/>
    <property type="match status" value="1"/>
</dbReference>
<dbReference type="PANTHER" id="PTHR23335:SF1">
    <property type="entry name" value="CALMODULIN-BINDING TRANSCRIPTION ACTIVATOR, ISOFORM F"/>
    <property type="match status" value="1"/>
</dbReference>
<dbReference type="GO" id="GO:0003690">
    <property type="term" value="F:double-stranded DNA binding"/>
    <property type="evidence" value="ECO:0007669"/>
    <property type="project" value="TreeGrafter"/>
</dbReference>
<dbReference type="GO" id="GO:0003712">
    <property type="term" value="F:transcription coregulator activity"/>
    <property type="evidence" value="ECO:0007669"/>
    <property type="project" value="TreeGrafter"/>
</dbReference>
<dbReference type="InterPro" id="IPR057962">
    <property type="entry name" value="SPT23_MGA2_DBD"/>
</dbReference>
<name>A0A9P5VL78_9FUNG</name>
<dbReference type="InterPro" id="IPR014756">
    <property type="entry name" value="Ig_E-set"/>
</dbReference>
<feature type="compositionally biased region" description="Polar residues" evidence="3">
    <location>
        <begin position="556"/>
        <end position="570"/>
    </location>
</feature>
<feature type="region of interest" description="Disordered" evidence="3">
    <location>
        <begin position="503"/>
        <end position="522"/>
    </location>
</feature>
<dbReference type="InterPro" id="IPR000608">
    <property type="entry name" value="UBC"/>
</dbReference>
<feature type="repeat" description="ANK" evidence="2">
    <location>
        <begin position="790"/>
        <end position="822"/>
    </location>
</feature>
<comment type="caution">
    <text evidence="5">The sequence shown here is derived from an EMBL/GenBank/DDBJ whole genome shotgun (WGS) entry which is preliminary data.</text>
</comment>
<evidence type="ECO:0000313" key="5">
    <source>
        <dbReference type="EMBL" id="KAF9330397.1"/>
    </source>
</evidence>
<sequence>MSLFQPRSRTSSAVLMGNSPNAVAFNSNAQQQQQQHHQQPSFQQSQFHHTGGPSLASSSLAMQHDNSIDHNPYGQHQRHGQGKGSTRPQFFSDFFRKYELMIEFTNLRNPHHCPSGLYVMPAVDNINLWFGTLFVHKGYYRNAVFKFQLVVPPEYPERRPTVHFLSDLFHPLIDQHGQLALQYQFPQWRPHRDYLFHVLHYVKAIFKKCVLDSVVEKQAVNKEAYRMYRNENTIFAKLAQQRAQLSITESNLYDNYPANNSIKFGPLGDQEFVELKQKMINSADLRKAELATSAWSNAQLYSIAPLASTPLRLNVKTHVFKKELQEYIPTQIEDRLRIETIIYVELSIIDQATGALANTYDYVRLPKDLFLTQADKVMSAEEMATKRILNIAATLQCPSNGWQEEKEACLRCARRMSAKSDATESRIMHMLPELHRTQEGDELISFRSGIANIQFKINCYCGHKREKEGFVIRFDSQSDASISSHVTLPLMFYHQNKNRVASRAAKAQAKAEQQDPQQSVARNIVKSVNSKSKREPRNHGGRGPIGETHQIPSPPNSLIDSPTQTWSSSPEMDEFMDSSDLPFTVPSPPPPDPALSLFHDNTTFSQEIQPKPQVIITHMTPNSGPTRGGTLVTIHGANFTVGEVVYVSFGQTLVPIFPQRDHILECFTPAALKADTVPVFVVEAANDSHAAASASQITFTYVDDNEKELIKLALQRMMNITARMNGPLENVLHRANDFALWNDLLEGDSLDGTSNVYQNLEKMVLQSFELVDPVSSGVKNCEHLSTVNSTGHTMLHLAVALQYQALVKDLVDRGIDVELTDKNGMTALDWARHVNNDVLVALLSGMDVVVKDVSSVVVSKDLSGALVTGLTKGVEVAQHMQPLENPNVALAHSPPSSSSGIVPHGRVDGSPPGHIKFQGIASRHDNPPMKVQWEGFGQGPGPVDTSVTAAGSKILDVNKMLGLFDGSQRPDESKHVDIYQAPQDLPDRREVALSKGQPPQDATSAIPLPLVHKYDASLMSAPKQDHSPVPQRRLPIAGVVVQSAGVSQEREMNIPILPVAGAICPIGGSTPVRQPVGDLDRRAPCGQGVVADQGSPGSVDVPLKDTHLPPPWSQTASGMSVGVAGTSFGHQSAGIQQHQSLSQEHQNSRIQSTSRIDVPVAGVRVPVQHNNDVVVRQDGDVVDAAVIDHYSPTPTGVVGGVVVMDDVDNDVVGSSTVVEGVSVKQAAVQSGRFDVSEHPLFLGGLPVLPRDISRVKLPRTEIVQDQAMEREHMKDEEQDGDVHDEVRRA</sequence>
<feature type="compositionally biased region" description="Low complexity" evidence="3">
    <location>
        <begin position="504"/>
        <end position="518"/>
    </location>
</feature>
<dbReference type="Gene3D" id="3.10.110.10">
    <property type="entry name" value="Ubiquitin Conjugating Enzyme"/>
    <property type="match status" value="1"/>
</dbReference>
<dbReference type="SUPFAM" id="SSF54495">
    <property type="entry name" value="UBC-like"/>
    <property type="match status" value="1"/>
</dbReference>
<evidence type="ECO:0000313" key="6">
    <source>
        <dbReference type="Proteomes" id="UP000696485"/>
    </source>
</evidence>
<evidence type="ECO:0000259" key="4">
    <source>
        <dbReference type="PROSITE" id="PS50127"/>
    </source>
</evidence>
<dbReference type="PROSITE" id="PS50088">
    <property type="entry name" value="ANK_REPEAT"/>
    <property type="match status" value="1"/>
</dbReference>
<proteinExistence type="predicted"/>
<dbReference type="Proteomes" id="UP000696485">
    <property type="component" value="Unassembled WGS sequence"/>
</dbReference>
<keyword evidence="6" id="KW-1185">Reference proteome</keyword>
<dbReference type="Gene3D" id="2.60.40.10">
    <property type="entry name" value="Immunoglobulins"/>
    <property type="match status" value="1"/>
</dbReference>
<dbReference type="GO" id="GO:0006357">
    <property type="term" value="P:regulation of transcription by RNA polymerase II"/>
    <property type="evidence" value="ECO:0007669"/>
    <property type="project" value="TreeGrafter"/>
</dbReference>
<dbReference type="InterPro" id="IPR036770">
    <property type="entry name" value="Ankyrin_rpt-contain_sf"/>
</dbReference>
<dbReference type="Pfam" id="PF25603">
    <property type="entry name" value="SPT23_MGA2_DBD"/>
    <property type="match status" value="1"/>
</dbReference>
<dbReference type="SUPFAM" id="SSF81296">
    <property type="entry name" value="E set domains"/>
    <property type="match status" value="1"/>
</dbReference>
<dbReference type="EMBL" id="JAAAUY010000400">
    <property type="protein sequence ID" value="KAF9330397.1"/>
    <property type="molecule type" value="Genomic_DNA"/>
</dbReference>
<dbReference type="InterPro" id="IPR002909">
    <property type="entry name" value="IPT_dom"/>
</dbReference>
<feature type="region of interest" description="Disordered" evidence="3">
    <location>
        <begin position="27"/>
        <end position="87"/>
    </location>
</feature>